<dbReference type="GO" id="GO:0008289">
    <property type="term" value="F:lipid binding"/>
    <property type="evidence" value="ECO:0007669"/>
    <property type="project" value="UniProtKB-KW"/>
</dbReference>
<dbReference type="SUPFAM" id="SSF82549">
    <property type="entry name" value="DAK1/DegV-like"/>
    <property type="match status" value="1"/>
</dbReference>
<organism evidence="2">
    <name type="scientific">bioreactor metagenome</name>
    <dbReference type="NCBI Taxonomy" id="1076179"/>
    <lineage>
        <taxon>unclassified sequences</taxon>
        <taxon>metagenomes</taxon>
        <taxon>ecological metagenomes</taxon>
    </lineage>
</organism>
<dbReference type="InterPro" id="IPR050270">
    <property type="entry name" value="DegV_domain_contain"/>
</dbReference>
<evidence type="ECO:0000313" key="2">
    <source>
        <dbReference type="EMBL" id="MPM83715.1"/>
    </source>
</evidence>
<accession>A0A645D3H1</accession>
<dbReference type="Gene3D" id="3.30.1180.10">
    <property type="match status" value="1"/>
</dbReference>
<protein>
    <submittedName>
        <fullName evidence="2">Fatty acid-binding protein</fullName>
    </submittedName>
</protein>
<dbReference type="Gene3D" id="2.20.28.50">
    <property type="entry name" value="degv family protein"/>
    <property type="match status" value="1"/>
</dbReference>
<name>A0A645D3H1_9ZZZZ</name>
<dbReference type="Gene3D" id="3.40.50.10440">
    <property type="entry name" value="Dihydroxyacetone kinase, domain 1"/>
    <property type="match status" value="1"/>
</dbReference>
<proteinExistence type="predicted"/>
<dbReference type="PANTHER" id="PTHR33434">
    <property type="entry name" value="DEGV DOMAIN-CONTAINING PROTEIN DR_1986-RELATED"/>
    <property type="match status" value="1"/>
</dbReference>
<dbReference type="EMBL" id="VSSQ01032452">
    <property type="protein sequence ID" value="MPM83715.1"/>
    <property type="molecule type" value="Genomic_DNA"/>
</dbReference>
<dbReference type="AlphaFoldDB" id="A0A645D3H1"/>
<sequence>MANGLISDSCCDYCEQSEELTGLRRVPLTIELGEERLRDDENLDIVALLKKIAACHVGVKTACPSPEDFADAMESQEGDAYVVTLSDKLSGSYASAQVGKTLCLERQQGKNVHIFNSLSAAAAQVAICLKINELLEQGKRFAEVVSETERFIHGITTLFVLEDLETLRKNGRLTQLQSVITGILKIKLVMCAEADGTIGMRGKAMSNGGALAKMVDLIRQKCADMSLLSRTLVITHCNCLERAEKVKQMILSVCPFQKAVICRASGISTVYASNGGIVVSF</sequence>
<dbReference type="PROSITE" id="PS51482">
    <property type="entry name" value="DEGV"/>
    <property type="match status" value="1"/>
</dbReference>
<reference evidence="2" key="1">
    <citation type="submission" date="2019-08" db="EMBL/GenBank/DDBJ databases">
        <authorList>
            <person name="Kucharzyk K."/>
            <person name="Murdoch R.W."/>
            <person name="Higgins S."/>
            <person name="Loffler F."/>
        </authorList>
    </citation>
    <scope>NUCLEOTIDE SEQUENCE</scope>
</reference>
<dbReference type="PANTHER" id="PTHR33434:SF2">
    <property type="entry name" value="FATTY ACID-BINDING PROTEIN TM_1468"/>
    <property type="match status" value="1"/>
</dbReference>
<dbReference type="NCBIfam" id="TIGR00762">
    <property type="entry name" value="DegV"/>
    <property type="match status" value="1"/>
</dbReference>
<dbReference type="InterPro" id="IPR043168">
    <property type="entry name" value="DegV_C"/>
</dbReference>
<dbReference type="Pfam" id="PF02645">
    <property type="entry name" value="DegV"/>
    <property type="match status" value="1"/>
</dbReference>
<gene>
    <name evidence="2" type="ORF">SDC9_130784</name>
</gene>
<keyword evidence="1" id="KW-0446">Lipid-binding</keyword>
<evidence type="ECO:0000256" key="1">
    <source>
        <dbReference type="ARBA" id="ARBA00023121"/>
    </source>
</evidence>
<dbReference type="InterPro" id="IPR003797">
    <property type="entry name" value="DegV"/>
</dbReference>
<comment type="caution">
    <text evidence="2">The sequence shown here is derived from an EMBL/GenBank/DDBJ whole genome shotgun (WGS) entry which is preliminary data.</text>
</comment>